<feature type="compositionally biased region" description="Acidic residues" evidence="1">
    <location>
        <begin position="234"/>
        <end position="246"/>
    </location>
</feature>
<dbReference type="InParanoid" id="A0A074ZGR7"/>
<feature type="region of interest" description="Disordered" evidence="1">
    <location>
        <begin position="299"/>
        <end position="387"/>
    </location>
</feature>
<sequence>MDATKNTIDTPQTGQKRKREDERPPVKLRLRFGKGPDQIARNRLLQQRLFAGKENEAAASSPAAIVAGNESQHGASAPATSTTDHVSQHAASPSVSATSVTGSMRELAVSAPTTCTTGDASKHATSDPATTMEGNASKHDAALPAPATSEQQKGPAIEFTDQSPAAPMSPRRPYSFLLSESSTDSDSESSTGSERSVRLMGEPTKYFQGSEKEKDEEPDYDDGDHGPGDHSESDDVADKDEEDEGELSNPSMSPASTLTTLEEDEFLPIAPQPLENRKEQTPLATSCVAAQKRLVEIVQPQSIPAPENSDTGSVVTPQHSERSSDQTSPSVSRLVAQGYPTAIGGPMTTPAAHSPDPRLLVTPQSSDNGEEQNKPTSSRISVTPAKPTLNPGVYRTIIEITGDTARVIKSEDPAENIPLNTPAAHSSPQQFSAPVSHAPTSLTRVEQILVELSEKYPKALMEAGADGFIEEMTAAEKVGDDYGLDRAWIRLRLLLGRQVTHKVSLKLCERSEDARKHCGRQRLLFIWEAFR</sequence>
<accession>A0A074ZGR7</accession>
<feature type="compositionally biased region" description="Low complexity" evidence="1">
    <location>
        <begin position="90"/>
        <end position="103"/>
    </location>
</feature>
<organism evidence="2 3">
    <name type="scientific">Aureobasidium subglaciale (strain EXF-2481)</name>
    <name type="common">Aureobasidium pullulans var. subglaciale</name>
    <dbReference type="NCBI Taxonomy" id="1043005"/>
    <lineage>
        <taxon>Eukaryota</taxon>
        <taxon>Fungi</taxon>
        <taxon>Dikarya</taxon>
        <taxon>Ascomycota</taxon>
        <taxon>Pezizomycotina</taxon>
        <taxon>Dothideomycetes</taxon>
        <taxon>Dothideomycetidae</taxon>
        <taxon>Dothideales</taxon>
        <taxon>Saccotheciaceae</taxon>
        <taxon>Aureobasidium</taxon>
    </lineage>
</organism>
<dbReference type="Proteomes" id="UP000030641">
    <property type="component" value="Unassembled WGS sequence"/>
</dbReference>
<feature type="compositionally biased region" description="Polar residues" evidence="1">
    <location>
        <begin position="69"/>
        <end position="85"/>
    </location>
</feature>
<evidence type="ECO:0000313" key="3">
    <source>
        <dbReference type="Proteomes" id="UP000030641"/>
    </source>
</evidence>
<evidence type="ECO:0000256" key="1">
    <source>
        <dbReference type="SAM" id="MobiDB-lite"/>
    </source>
</evidence>
<feature type="compositionally biased region" description="Basic and acidic residues" evidence="1">
    <location>
        <begin position="223"/>
        <end position="233"/>
    </location>
</feature>
<feature type="region of interest" description="Disordered" evidence="1">
    <location>
        <begin position="53"/>
        <end position="282"/>
    </location>
</feature>
<gene>
    <name evidence="2" type="ORF">AUEXF2481DRAFT_27108</name>
</gene>
<dbReference type="RefSeq" id="XP_013346237.1">
    <property type="nucleotide sequence ID" value="XM_013490783.1"/>
</dbReference>
<feature type="region of interest" description="Disordered" evidence="1">
    <location>
        <begin position="1"/>
        <end position="26"/>
    </location>
</feature>
<evidence type="ECO:0000313" key="2">
    <source>
        <dbReference type="EMBL" id="KEQ97751.1"/>
    </source>
</evidence>
<dbReference type="HOGENOM" id="CLU_512841_0_0_1"/>
<feature type="compositionally biased region" description="Low complexity" evidence="1">
    <location>
        <begin position="57"/>
        <end position="67"/>
    </location>
</feature>
<dbReference type="GeneID" id="25363416"/>
<keyword evidence="3" id="KW-1185">Reference proteome</keyword>
<feature type="compositionally biased region" description="Polar residues" evidence="1">
    <location>
        <begin position="308"/>
        <end position="318"/>
    </location>
</feature>
<proteinExistence type="predicted"/>
<reference evidence="2 3" key="1">
    <citation type="journal article" date="2014" name="BMC Genomics">
        <title>Genome sequencing of four Aureobasidium pullulans varieties: biotechnological potential, stress tolerance, and description of new species.</title>
        <authorList>
            <person name="Gostin Ar C."/>
            <person name="Ohm R.A."/>
            <person name="Kogej T."/>
            <person name="Sonjak S."/>
            <person name="Turk M."/>
            <person name="Zajc J."/>
            <person name="Zalar P."/>
            <person name="Grube M."/>
            <person name="Sun H."/>
            <person name="Han J."/>
            <person name="Sharma A."/>
            <person name="Chiniquy J."/>
            <person name="Ngan C.Y."/>
            <person name="Lipzen A."/>
            <person name="Barry K."/>
            <person name="Grigoriev I.V."/>
            <person name="Gunde-Cimerman N."/>
        </authorList>
    </citation>
    <scope>NUCLEOTIDE SEQUENCE [LARGE SCALE GENOMIC DNA]</scope>
    <source>
        <strain evidence="2 3">EXF-2481</strain>
    </source>
</reference>
<feature type="compositionally biased region" description="Polar residues" evidence="1">
    <location>
        <begin position="248"/>
        <end position="260"/>
    </location>
</feature>
<feature type="compositionally biased region" description="Polar residues" evidence="1">
    <location>
        <begin position="1"/>
        <end position="14"/>
    </location>
</feature>
<feature type="compositionally biased region" description="Low complexity" evidence="1">
    <location>
        <begin position="179"/>
        <end position="194"/>
    </location>
</feature>
<dbReference type="EMBL" id="KL584753">
    <property type="protein sequence ID" value="KEQ97751.1"/>
    <property type="molecule type" value="Genomic_DNA"/>
</dbReference>
<dbReference type="AlphaFoldDB" id="A0A074ZGR7"/>
<protein>
    <submittedName>
        <fullName evidence="2">Uncharacterized protein</fullName>
    </submittedName>
</protein>
<name>A0A074ZGR7_AURSE</name>